<evidence type="ECO:0000256" key="1">
    <source>
        <dbReference type="ARBA" id="ARBA00022737"/>
    </source>
</evidence>
<dbReference type="InterPro" id="IPR036383">
    <property type="entry name" value="TSP1_rpt_sf"/>
</dbReference>
<dbReference type="PROSITE" id="PS50092">
    <property type="entry name" value="TSP1"/>
    <property type="match status" value="1"/>
</dbReference>
<dbReference type="PRINTS" id="PR01705">
    <property type="entry name" value="TSP1REPEAT"/>
</dbReference>
<dbReference type="EMBL" id="OD016556">
    <property type="protein sequence ID" value="CAD7418314.1"/>
    <property type="molecule type" value="Genomic_DNA"/>
</dbReference>
<evidence type="ECO:0000313" key="4">
    <source>
        <dbReference type="EMBL" id="CAD7418314.1"/>
    </source>
</evidence>
<sequence length="145" mass="15335">MHGVLLNIVFIIVAVLNTGLPLATLENNALKRVQCSLGLSSDSDCPVDGGWGSWSMWGPCEGECGQVGLRSRTRHCGNPAPDHGGAPCLGLDTDTQPCQTKVLEQLLKGVTANSNACLTASTYLLPYTFKDSHHFTNTCSSDGNS</sequence>
<keyword evidence="1" id="KW-0677">Repeat</keyword>
<dbReference type="Gene3D" id="2.20.100.10">
    <property type="entry name" value="Thrombospondin type-1 (TSP1) repeat"/>
    <property type="match status" value="1"/>
</dbReference>
<dbReference type="FunFam" id="2.20.100.10:FF:000001">
    <property type="entry name" value="semaphorin-5A isoform X1"/>
    <property type="match status" value="1"/>
</dbReference>
<reference evidence="4" key="1">
    <citation type="submission" date="2020-11" db="EMBL/GenBank/DDBJ databases">
        <authorList>
            <person name="Tran Van P."/>
        </authorList>
    </citation>
    <scope>NUCLEOTIDE SEQUENCE</scope>
</reference>
<protein>
    <submittedName>
        <fullName evidence="4">Uncharacterized protein</fullName>
    </submittedName>
</protein>
<keyword evidence="2" id="KW-1015">Disulfide bond</keyword>
<name>A0A7R9HEK9_TIMPO</name>
<gene>
    <name evidence="4" type="ORF">TPSB3V08_LOCUS12323</name>
</gene>
<dbReference type="InterPro" id="IPR052065">
    <property type="entry name" value="Compl_asym_regulator"/>
</dbReference>
<organism evidence="4">
    <name type="scientific">Timema poppense</name>
    <name type="common">Walking stick</name>
    <dbReference type="NCBI Taxonomy" id="170557"/>
    <lineage>
        <taxon>Eukaryota</taxon>
        <taxon>Metazoa</taxon>
        <taxon>Ecdysozoa</taxon>
        <taxon>Arthropoda</taxon>
        <taxon>Hexapoda</taxon>
        <taxon>Insecta</taxon>
        <taxon>Pterygota</taxon>
        <taxon>Neoptera</taxon>
        <taxon>Polyneoptera</taxon>
        <taxon>Phasmatodea</taxon>
        <taxon>Timematodea</taxon>
        <taxon>Timematoidea</taxon>
        <taxon>Timematidae</taxon>
        <taxon>Timema</taxon>
    </lineage>
</organism>
<evidence type="ECO:0000256" key="3">
    <source>
        <dbReference type="SAM" id="Phobius"/>
    </source>
</evidence>
<dbReference type="InterPro" id="IPR000884">
    <property type="entry name" value="TSP1_rpt"/>
</dbReference>
<evidence type="ECO:0000256" key="2">
    <source>
        <dbReference type="ARBA" id="ARBA00023157"/>
    </source>
</evidence>
<keyword evidence="3" id="KW-0472">Membrane</keyword>
<keyword evidence="3" id="KW-1133">Transmembrane helix</keyword>
<dbReference type="AlphaFoldDB" id="A0A7R9HEK9"/>
<keyword evidence="3" id="KW-0812">Transmembrane</keyword>
<feature type="transmembrane region" description="Helical" evidence="3">
    <location>
        <begin position="6"/>
        <end position="25"/>
    </location>
</feature>
<dbReference type="SUPFAM" id="SSF82895">
    <property type="entry name" value="TSP-1 type 1 repeat"/>
    <property type="match status" value="1"/>
</dbReference>
<accession>A0A7R9HEK9</accession>
<dbReference type="SMART" id="SM00209">
    <property type="entry name" value="TSP1"/>
    <property type="match status" value="1"/>
</dbReference>
<dbReference type="PANTHER" id="PTHR22906:SF21">
    <property type="entry name" value="SEMA DOMAIN-CONTAINING PROTEIN"/>
    <property type="match status" value="1"/>
</dbReference>
<dbReference type="PANTHER" id="PTHR22906">
    <property type="entry name" value="PROPERDIN"/>
    <property type="match status" value="1"/>
</dbReference>
<proteinExistence type="predicted"/>
<dbReference type="Pfam" id="PF00090">
    <property type="entry name" value="TSP_1"/>
    <property type="match status" value="1"/>
</dbReference>